<dbReference type="Pfam" id="PF00497">
    <property type="entry name" value="SBP_bac_3"/>
    <property type="match status" value="1"/>
</dbReference>
<name>A0A8J3A8D5_9ACTN</name>
<dbReference type="Gene3D" id="3.40.190.10">
    <property type="entry name" value="Periplasmic binding protein-like II"/>
    <property type="match status" value="2"/>
</dbReference>
<dbReference type="SMART" id="SM00062">
    <property type="entry name" value="PBPb"/>
    <property type="match status" value="1"/>
</dbReference>
<proteinExistence type="predicted"/>
<dbReference type="SUPFAM" id="SSF53850">
    <property type="entry name" value="Periplasmic binding protein-like II"/>
    <property type="match status" value="1"/>
</dbReference>
<dbReference type="PANTHER" id="PTHR35936:SF19">
    <property type="entry name" value="AMINO-ACID-BINDING PROTEIN YXEM-RELATED"/>
    <property type="match status" value="1"/>
</dbReference>
<organism evidence="5 6">
    <name type="scientific">Egicoccus halophilus</name>
    <dbReference type="NCBI Taxonomy" id="1670830"/>
    <lineage>
        <taxon>Bacteria</taxon>
        <taxon>Bacillati</taxon>
        <taxon>Actinomycetota</taxon>
        <taxon>Nitriliruptoria</taxon>
        <taxon>Egicoccales</taxon>
        <taxon>Egicoccaceae</taxon>
        <taxon>Egicoccus</taxon>
    </lineage>
</organism>
<keyword evidence="6" id="KW-1185">Reference proteome</keyword>
<accession>A0A8J3A8D5</accession>
<evidence type="ECO:0000259" key="4">
    <source>
        <dbReference type="SMART" id="SM00062"/>
    </source>
</evidence>
<evidence type="ECO:0000313" key="5">
    <source>
        <dbReference type="EMBL" id="GGI06390.1"/>
    </source>
</evidence>
<feature type="region of interest" description="Disordered" evidence="2">
    <location>
        <begin position="18"/>
        <end position="96"/>
    </location>
</feature>
<dbReference type="EMBL" id="BMHA01000006">
    <property type="protein sequence ID" value="GGI06390.1"/>
    <property type="molecule type" value="Genomic_DNA"/>
</dbReference>
<dbReference type="PROSITE" id="PS51257">
    <property type="entry name" value="PROKAR_LIPOPROTEIN"/>
    <property type="match status" value="1"/>
</dbReference>
<reference evidence="5" key="2">
    <citation type="submission" date="2020-09" db="EMBL/GenBank/DDBJ databases">
        <authorList>
            <person name="Sun Q."/>
            <person name="Zhou Y."/>
        </authorList>
    </citation>
    <scope>NUCLEOTIDE SEQUENCE</scope>
    <source>
        <strain evidence="5">CGMCC 1.14988</strain>
    </source>
</reference>
<comment type="caution">
    <text evidence="5">The sequence shown here is derived from an EMBL/GenBank/DDBJ whole genome shotgun (WGS) entry which is preliminary data.</text>
</comment>
<evidence type="ECO:0000256" key="1">
    <source>
        <dbReference type="ARBA" id="ARBA00022729"/>
    </source>
</evidence>
<keyword evidence="1 3" id="KW-0732">Signal</keyword>
<dbReference type="InterPro" id="IPR001638">
    <property type="entry name" value="Solute-binding_3/MltF_N"/>
</dbReference>
<sequence length="322" mass="33301">MRTSAAGLAVLALTVGACGGDTTDETATTETTQTTGDSAPDDAATDDATTDDAASDDATGDTADDAVAGADPSTCGPQDPDLQQPGRLTVATGEPVFPPWMLDDDPSSGEGFESAVVYALAEELGFADDEVDWVRTGFDEAIAPGEKAYDFNIQQYSITEEREQVVDFSVPYYEVEKSLVTLADSDAATARSLDDLDDVRFGAVVGTTDLAYIEDVVGAQDVAVYDDQAGVFQALQGGQIDATVFGLPGALFVTAVQVEGSVIAGILPGEPMDDGLGLLFADGNPLVGCVDEALESLRDDGTLDELADEWLAGGGDIPTLTE</sequence>
<dbReference type="CDD" id="cd13530">
    <property type="entry name" value="PBP2_peptides_like"/>
    <property type="match status" value="1"/>
</dbReference>
<feature type="compositionally biased region" description="Acidic residues" evidence="2">
    <location>
        <begin position="39"/>
        <end position="64"/>
    </location>
</feature>
<evidence type="ECO:0000313" key="6">
    <source>
        <dbReference type="Proteomes" id="UP000650511"/>
    </source>
</evidence>
<dbReference type="RefSeq" id="WP_229730578.1">
    <property type="nucleotide sequence ID" value="NZ_BMHA01000006.1"/>
</dbReference>
<feature type="compositionally biased region" description="Low complexity" evidence="2">
    <location>
        <begin position="25"/>
        <end position="38"/>
    </location>
</feature>
<feature type="domain" description="Solute-binding protein family 3/N-terminal" evidence="4">
    <location>
        <begin position="87"/>
        <end position="314"/>
    </location>
</feature>
<feature type="chain" id="PRO_5039322321" description="Solute-binding protein family 3/N-terminal domain-containing protein" evidence="3">
    <location>
        <begin position="20"/>
        <end position="322"/>
    </location>
</feature>
<dbReference type="Proteomes" id="UP000650511">
    <property type="component" value="Unassembled WGS sequence"/>
</dbReference>
<protein>
    <recommendedName>
        <fullName evidence="4">Solute-binding protein family 3/N-terminal domain-containing protein</fullName>
    </recommendedName>
</protein>
<gene>
    <name evidence="5" type="ORF">GCM10011354_18850</name>
</gene>
<dbReference type="AlphaFoldDB" id="A0A8J3A8D5"/>
<dbReference type="PANTHER" id="PTHR35936">
    <property type="entry name" value="MEMBRANE-BOUND LYTIC MUREIN TRANSGLYCOSYLASE F"/>
    <property type="match status" value="1"/>
</dbReference>
<evidence type="ECO:0000256" key="3">
    <source>
        <dbReference type="SAM" id="SignalP"/>
    </source>
</evidence>
<feature type="signal peptide" evidence="3">
    <location>
        <begin position="1"/>
        <end position="19"/>
    </location>
</feature>
<reference evidence="5" key="1">
    <citation type="journal article" date="2014" name="Int. J. Syst. Evol. Microbiol.">
        <title>Complete genome sequence of Corynebacterium casei LMG S-19264T (=DSM 44701T), isolated from a smear-ripened cheese.</title>
        <authorList>
            <consortium name="US DOE Joint Genome Institute (JGI-PGF)"/>
            <person name="Walter F."/>
            <person name="Albersmeier A."/>
            <person name="Kalinowski J."/>
            <person name="Ruckert C."/>
        </authorList>
    </citation>
    <scope>NUCLEOTIDE SEQUENCE</scope>
    <source>
        <strain evidence="5">CGMCC 1.14988</strain>
    </source>
</reference>
<evidence type="ECO:0000256" key="2">
    <source>
        <dbReference type="SAM" id="MobiDB-lite"/>
    </source>
</evidence>